<dbReference type="AlphaFoldDB" id="A0A024UCT9"/>
<accession>A0A024UCT9</accession>
<dbReference type="GeneID" id="20081503"/>
<evidence type="ECO:0000313" key="1">
    <source>
        <dbReference type="EMBL" id="ETW04084.1"/>
    </source>
</evidence>
<dbReference type="RefSeq" id="XP_008867040.1">
    <property type="nucleotide sequence ID" value="XM_008868818.1"/>
</dbReference>
<organism evidence="1">
    <name type="scientific">Aphanomyces invadans</name>
    <dbReference type="NCBI Taxonomy" id="157072"/>
    <lineage>
        <taxon>Eukaryota</taxon>
        <taxon>Sar</taxon>
        <taxon>Stramenopiles</taxon>
        <taxon>Oomycota</taxon>
        <taxon>Saprolegniomycetes</taxon>
        <taxon>Saprolegniales</taxon>
        <taxon>Verrucalvaceae</taxon>
        <taxon>Aphanomyces</taxon>
    </lineage>
</organism>
<proteinExistence type="predicted"/>
<sequence>MATELDKCRKERGACCHVEPNSSGTWAMLVSATFKCDETGLYRVHANEFSLARLRYVAGVRGQTNTGCFSGGDRGPPASIVFVAPLFKMVVQVKQPLLQLKEKWLAKHQKPQVGPFADEITQIKEILKDHDTQCNLLPLKFHRHIKPPVQPLQRHLVEKEVVAGKAVPFSKVMVKKERRAMKMKTVVVTAPLRTIYESDDYESQCKRQHAPMPTLVK</sequence>
<name>A0A024UCT9_9STRA</name>
<dbReference type="EMBL" id="KI913958">
    <property type="protein sequence ID" value="ETW04084.1"/>
    <property type="molecule type" value="Genomic_DNA"/>
</dbReference>
<dbReference type="VEuPathDB" id="FungiDB:H310_04453"/>
<gene>
    <name evidence="1" type="ORF">H310_04453</name>
</gene>
<protein>
    <submittedName>
        <fullName evidence="1">Uncharacterized protein</fullName>
    </submittedName>
</protein>
<reference evidence="1" key="1">
    <citation type="submission" date="2013-12" db="EMBL/GenBank/DDBJ databases">
        <title>The Genome Sequence of Aphanomyces invadans NJM9701.</title>
        <authorList>
            <consortium name="The Broad Institute Genomics Platform"/>
            <person name="Russ C."/>
            <person name="Tyler B."/>
            <person name="van West P."/>
            <person name="Dieguez-Uribeondo J."/>
            <person name="Young S.K."/>
            <person name="Zeng Q."/>
            <person name="Gargeya S."/>
            <person name="Fitzgerald M."/>
            <person name="Abouelleil A."/>
            <person name="Alvarado L."/>
            <person name="Chapman S.B."/>
            <person name="Gainer-Dewar J."/>
            <person name="Goldberg J."/>
            <person name="Griggs A."/>
            <person name="Gujja S."/>
            <person name="Hansen M."/>
            <person name="Howarth C."/>
            <person name="Imamovic A."/>
            <person name="Ireland A."/>
            <person name="Larimer J."/>
            <person name="McCowan C."/>
            <person name="Murphy C."/>
            <person name="Pearson M."/>
            <person name="Poon T.W."/>
            <person name="Priest M."/>
            <person name="Roberts A."/>
            <person name="Saif S."/>
            <person name="Shea T."/>
            <person name="Sykes S."/>
            <person name="Wortman J."/>
            <person name="Nusbaum C."/>
            <person name="Birren B."/>
        </authorList>
    </citation>
    <scope>NUCLEOTIDE SEQUENCE [LARGE SCALE GENOMIC DNA]</scope>
    <source>
        <strain evidence="1">NJM9701</strain>
    </source>
</reference>
<dbReference type="OrthoDB" id="78934at2759"/>